<dbReference type="RefSeq" id="WP_136141615.1">
    <property type="nucleotide sequence ID" value="NZ_CP039247.1"/>
</dbReference>
<evidence type="ECO:0000313" key="3">
    <source>
        <dbReference type="Proteomes" id="UP000296352"/>
    </source>
</evidence>
<keyword evidence="1" id="KW-0472">Membrane</keyword>
<feature type="transmembrane region" description="Helical" evidence="1">
    <location>
        <begin position="107"/>
        <end position="125"/>
    </location>
</feature>
<dbReference type="EMBL" id="CP039247">
    <property type="protein sequence ID" value="QCB28955.1"/>
    <property type="molecule type" value="Genomic_DNA"/>
</dbReference>
<dbReference type="OrthoDB" id="4409563at2"/>
<dbReference type="KEGG" id="cee:CENDO_08425"/>
<dbReference type="Proteomes" id="UP000296352">
    <property type="component" value="Chromosome"/>
</dbReference>
<keyword evidence="1" id="KW-1133">Transmembrane helix</keyword>
<feature type="transmembrane region" description="Helical" evidence="1">
    <location>
        <begin position="74"/>
        <end position="95"/>
    </location>
</feature>
<proteinExistence type="predicted"/>
<dbReference type="AlphaFoldDB" id="A0A4P7QGZ6"/>
<gene>
    <name evidence="2" type="ORF">CENDO_08425</name>
</gene>
<evidence type="ECO:0000313" key="2">
    <source>
        <dbReference type="EMBL" id="QCB28955.1"/>
    </source>
</evidence>
<feature type="transmembrane region" description="Helical" evidence="1">
    <location>
        <begin position="17"/>
        <end position="40"/>
    </location>
</feature>
<sequence length="184" mass="20324">MPTPHDSHEQRKERRDLIVSIASCTVIAILIGLDLLNPYFDGYFNTRLSAALPEGLRISELSGAALWTLHIAKIGQGLTLLVLLFAIGRSALAMLRGEIFTKRNARLVTLASWMTLAWGIFYFAVEGLGNNLAAHQLGIDYWWDLPSGGSTELTFWLIILVLISSFAITIKRGIALEEEVEGLV</sequence>
<protein>
    <recommendedName>
        <fullName evidence="4">DUF2975 domain-containing protein</fullName>
    </recommendedName>
</protein>
<name>A0A4P7QGZ6_9CORY</name>
<evidence type="ECO:0008006" key="4">
    <source>
        <dbReference type="Google" id="ProtNLM"/>
    </source>
</evidence>
<accession>A0A4P7QGZ6</accession>
<organism evidence="2 3">
    <name type="scientific">Corynebacterium endometrii</name>
    <dbReference type="NCBI Taxonomy" id="2488819"/>
    <lineage>
        <taxon>Bacteria</taxon>
        <taxon>Bacillati</taxon>
        <taxon>Actinomycetota</taxon>
        <taxon>Actinomycetes</taxon>
        <taxon>Mycobacteriales</taxon>
        <taxon>Corynebacteriaceae</taxon>
        <taxon>Corynebacterium</taxon>
    </lineage>
</organism>
<evidence type="ECO:0000256" key="1">
    <source>
        <dbReference type="SAM" id="Phobius"/>
    </source>
</evidence>
<feature type="transmembrane region" description="Helical" evidence="1">
    <location>
        <begin position="153"/>
        <end position="170"/>
    </location>
</feature>
<keyword evidence="3" id="KW-1185">Reference proteome</keyword>
<keyword evidence="1" id="KW-0812">Transmembrane</keyword>
<reference evidence="2 3" key="1">
    <citation type="submission" date="2019-04" db="EMBL/GenBank/DDBJ databases">
        <title>Corynebacterium endometrii sp. nov., isolated from the uterus of a cow with endometritis.</title>
        <authorList>
            <person name="Ballas P."/>
            <person name="Ruckert C."/>
            <person name="Wagener K."/>
            <person name="Drillich M."/>
            <person name="Kaempfer P."/>
            <person name="Busse H.-J."/>
            <person name="Ehling-Schulz M."/>
        </authorList>
    </citation>
    <scope>NUCLEOTIDE SEQUENCE [LARGE SCALE GENOMIC DNA]</scope>
    <source>
        <strain evidence="2 3">LMM-1653</strain>
    </source>
</reference>